<dbReference type="Proteomes" id="UP001183535">
    <property type="component" value="Unassembled WGS sequence"/>
</dbReference>
<evidence type="ECO:0000313" key="1">
    <source>
        <dbReference type="EMBL" id="MDT0440742.1"/>
    </source>
</evidence>
<gene>
    <name evidence="1" type="ORF">RM877_39555</name>
</gene>
<accession>A0ABD5F2P9</accession>
<feature type="non-terminal residue" evidence="1">
    <location>
        <position position="107"/>
    </location>
</feature>
<dbReference type="SUPFAM" id="SSF56112">
    <property type="entry name" value="Protein kinase-like (PK-like)"/>
    <property type="match status" value="1"/>
</dbReference>
<evidence type="ECO:0000313" key="2">
    <source>
        <dbReference type="Proteomes" id="UP001183535"/>
    </source>
</evidence>
<proteinExistence type="predicted"/>
<reference evidence="2" key="1">
    <citation type="submission" date="2023-07" db="EMBL/GenBank/DDBJ databases">
        <title>30 novel species of actinomycetes from the DSMZ collection.</title>
        <authorList>
            <person name="Nouioui I."/>
        </authorList>
    </citation>
    <scope>NUCLEOTIDE SEQUENCE [LARGE SCALE GENOMIC DNA]</scope>
    <source>
        <strain evidence="2">DSM 41981</strain>
    </source>
</reference>
<dbReference type="PANTHER" id="PTHR12149">
    <property type="entry name" value="FRUCTOSAMINE 3 KINASE-RELATED PROTEIN"/>
    <property type="match status" value="1"/>
</dbReference>
<dbReference type="Gene3D" id="3.90.1200.10">
    <property type="match status" value="1"/>
</dbReference>
<keyword evidence="1" id="KW-0418">Kinase</keyword>
<dbReference type="PANTHER" id="PTHR12149:SF8">
    <property type="entry name" value="PROTEIN-RIBULOSAMINE 3-KINASE"/>
    <property type="match status" value="1"/>
</dbReference>
<dbReference type="GO" id="GO:0016301">
    <property type="term" value="F:kinase activity"/>
    <property type="evidence" value="ECO:0007669"/>
    <property type="project" value="UniProtKB-KW"/>
</dbReference>
<name>A0ABD5F2P9_9ACTN</name>
<dbReference type="RefSeq" id="WP_311639003.1">
    <property type="nucleotide sequence ID" value="NZ_JAVRES010000192.1"/>
</dbReference>
<dbReference type="InterPro" id="IPR011009">
    <property type="entry name" value="Kinase-like_dom_sf"/>
</dbReference>
<protein>
    <submittedName>
        <fullName evidence="1">Fructosamine kinase family protein</fullName>
    </submittedName>
</protein>
<organism evidence="1 2">
    <name type="scientific">Streptomyces doudnae</name>
    <dbReference type="NCBI Taxonomy" id="3075536"/>
    <lineage>
        <taxon>Bacteria</taxon>
        <taxon>Bacillati</taxon>
        <taxon>Actinomycetota</taxon>
        <taxon>Actinomycetes</taxon>
        <taxon>Kitasatosporales</taxon>
        <taxon>Streptomycetaceae</taxon>
        <taxon>Streptomyces</taxon>
    </lineage>
</organism>
<sequence length="107" mass="11622">MARLAAPRLSATARTAIAEVADRCGAGAFDDDDVPARLHGDLWSGNVMWTGDGAVLIDPAAHGGHRETDLAMLALFGFPFMDEVLAGYQTVRRLRDGWADRFDLHQL</sequence>
<keyword evidence="2" id="KW-1185">Reference proteome</keyword>
<dbReference type="Pfam" id="PF03881">
    <property type="entry name" value="Fructosamin_kin"/>
    <property type="match status" value="1"/>
</dbReference>
<comment type="caution">
    <text evidence="1">The sequence shown here is derived from an EMBL/GenBank/DDBJ whole genome shotgun (WGS) entry which is preliminary data.</text>
</comment>
<keyword evidence="1" id="KW-0808">Transferase</keyword>
<dbReference type="EMBL" id="JAVRES010000192">
    <property type="protein sequence ID" value="MDT0440742.1"/>
    <property type="molecule type" value="Genomic_DNA"/>
</dbReference>
<dbReference type="InterPro" id="IPR016477">
    <property type="entry name" value="Fructo-/Ketosamine-3-kinase"/>
</dbReference>
<dbReference type="AlphaFoldDB" id="A0ABD5F2P9"/>